<proteinExistence type="predicted"/>
<evidence type="ECO:0000256" key="1">
    <source>
        <dbReference type="SAM" id="Coils"/>
    </source>
</evidence>
<gene>
    <name evidence="2" type="ORF">INT48_002373</name>
</gene>
<evidence type="ECO:0000313" key="3">
    <source>
        <dbReference type="Proteomes" id="UP000613177"/>
    </source>
</evidence>
<accession>A0A8H7W207</accession>
<name>A0A8H7W207_9FUNG</name>
<sequence>MAEQLKLKQPPKPVIGGKRDLSLLLAITPEKVCQRIEHLFRTRSLFHQHPEPEQLDSIRQLIKRLHDPYNPDHANTLLQDLIDSFSPVLPVSSTDAIHPEKEMVITEFYTHRKTKVDDLKARKQELEAKCEKSETVLIHRIQELNQEPVVQSALAKMIRIKAANQQIKNELKSMQEQTNALSGQIQFIKEQSRPDTNNVTDIMEVVAKTQWQAQSLLATNIAFDTTMLEQKEKAQHSKEVDFYIDKINTAISKLRNQGSHVSQLIENQPSELLDAKEVMSPYSSISDIRLFKELVYLIQSIDNLEKTSIVDVCSDIRKTLEELIEKWSSVFNKQDIPLLNILPENHDGIDNVIQSLDAIRMHFQENERQYLNEQERKMSKNFDIIHQIEKEAVQLREDIDE</sequence>
<feature type="non-terminal residue" evidence="2">
    <location>
        <position position="1"/>
    </location>
</feature>
<dbReference type="AlphaFoldDB" id="A0A8H7W207"/>
<organism evidence="2 3">
    <name type="scientific">Thamnidium elegans</name>
    <dbReference type="NCBI Taxonomy" id="101142"/>
    <lineage>
        <taxon>Eukaryota</taxon>
        <taxon>Fungi</taxon>
        <taxon>Fungi incertae sedis</taxon>
        <taxon>Mucoromycota</taxon>
        <taxon>Mucoromycotina</taxon>
        <taxon>Mucoromycetes</taxon>
        <taxon>Mucorales</taxon>
        <taxon>Mucorineae</taxon>
        <taxon>Mucoraceae</taxon>
        <taxon>Thamnidium</taxon>
    </lineage>
</organism>
<dbReference type="Proteomes" id="UP000613177">
    <property type="component" value="Unassembled WGS sequence"/>
</dbReference>
<dbReference type="EMBL" id="JAEPRE010000030">
    <property type="protein sequence ID" value="KAG2235599.1"/>
    <property type="molecule type" value="Genomic_DNA"/>
</dbReference>
<keyword evidence="1" id="KW-0175">Coiled coil</keyword>
<evidence type="ECO:0000313" key="2">
    <source>
        <dbReference type="EMBL" id="KAG2235599.1"/>
    </source>
</evidence>
<keyword evidence="3" id="KW-1185">Reference proteome</keyword>
<comment type="caution">
    <text evidence="2">The sequence shown here is derived from an EMBL/GenBank/DDBJ whole genome shotgun (WGS) entry which is preliminary data.</text>
</comment>
<reference evidence="2" key="1">
    <citation type="submission" date="2021-01" db="EMBL/GenBank/DDBJ databases">
        <title>Metabolic potential, ecology and presence of endohyphal bacteria is reflected in genomic diversity of Mucoromycotina.</title>
        <authorList>
            <person name="Muszewska A."/>
            <person name="Okrasinska A."/>
            <person name="Steczkiewicz K."/>
            <person name="Drgas O."/>
            <person name="Orlowska M."/>
            <person name="Perlinska-Lenart U."/>
            <person name="Aleksandrzak-Piekarczyk T."/>
            <person name="Szatraj K."/>
            <person name="Zielenkiewicz U."/>
            <person name="Pilsyk S."/>
            <person name="Malc E."/>
            <person name="Mieczkowski P."/>
            <person name="Kruszewska J.S."/>
            <person name="Biernat P."/>
            <person name="Pawlowska J."/>
        </authorList>
    </citation>
    <scope>NUCLEOTIDE SEQUENCE</scope>
    <source>
        <strain evidence="2">WA0000018081</strain>
    </source>
</reference>
<protein>
    <submittedName>
        <fullName evidence="2">Uncharacterized protein</fullName>
    </submittedName>
</protein>
<feature type="coiled-coil region" evidence="1">
    <location>
        <begin position="109"/>
        <end position="191"/>
    </location>
</feature>